<name>A0A8S1EIK4_9PELO</name>
<feature type="compositionally biased region" description="Low complexity" evidence="1">
    <location>
        <begin position="53"/>
        <end position="70"/>
    </location>
</feature>
<sequence>MSEENLTTIAPHRGFNQKARDILIGPEDMPNGVYFKGMPFKSSSEFDLRKKIQSSFKKGSNNSSPKSQSSTHLIPEHPVFDTIGEESKVKKHLKLSEIGKARSCAELKSDKRLIRTFQEDNILKMPSIDSDIGLVGPMPEIDSLCIGFEGLGKSVIYSADTKQPNKNKEVKKWLNKNNNQ</sequence>
<dbReference type="OrthoDB" id="5803277at2759"/>
<evidence type="ECO:0000313" key="3">
    <source>
        <dbReference type="Proteomes" id="UP000494206"/>
    </source>
</evidence>
<accession>A0A8S1EIK4</accession>
<organism evidence="2 3">
    <name type="scientific">Caenorhabditis bovis</name>
    <dbReference type="NCBI Taxonomy" id="2654633"/>
    <lineage>
        <taxon>Eukaryota</taxon>
        <taxon>Metazoa</taxon>
        <taxon>Ecdysozoa</taxon>
        <taxon>Nematoda</taxon>
        <taxon>Chromadorea</taxon>
        <taxon>Rhabditida</taxon>
        <taxon>Rhabditina</taxon>
        <taxon>Rhabditomorpha</taxon>
        <taxon>Rhabditoidea</taxon>
        <taxon>Rhabditidae</taxon>
        <taxon>Peloderinae</taxon>
        <taxon>Caenorhabditis</taxon>
    </lineage>
</organism>
<keyword evidence="3" id="KW-1185">Reference proteome</keyword>
<comment type="caution">
    <text evidence="2">The sequence shown here is derived from an EMBL/GenBank/DDBJ whole genome shotgun (WGS) entry which is preliminary data.</text>
</comment>
<protein>
    <submittedName>
        <fullName evidence="2">Uncharacterized protein</fullName>
    </submittedName>
</protein>
<evidence type="ECO:0000256" key="1">
    <source>
        <dbReference type="SAM" id="MobiDB-lite"/>
    </source>
</evidence>
<gene>
    <name evidence="2" type="ORF">CBOVIS_LOCUS3060</name>
</gene>
<evidence type="ECO:0000313" key="2">
    <source>
        <dbReference type="EMBL" id="CAB3400037.1"/>
    </source>
</evidence>
<dbReference type="AlphaFoldDB" id="A0A8S1EIK4"/>
<feature type="region of interest" description="Disordered" evidence="1">
    <location>
        <begin position="160"/>
        <end position="180"/>
    </location>
</feature>
<dbReference type="EMBL" id="CADEPM010000002">
    <property type="protein sequence ID" value="CAB3400037.1"/>
    <property type="molecule type" value="Genomic_DNA"/>
</dbReference>
<dbReference type="Proteomes" id="UP000494206">
    <property type="component" value="Unassembled WGS sequence"/>
</dbReference>
<reference evidence="2 3" key="1">
    <citation type="submission" date="2020-04" db="EMBL/GenBank/DDBJ databases">
        <authorList>
            <person name="Laetsch R D."/>
            <person name="Stevens L."/>
            <person name="Kumar S."/>
            <person name="Blaxter L. M."/>
        </authorList>
    </citation>
    <scope>NUCLEOTIDE SEQUENCE [LARGE SCALE GENOMIC DNA]</scope>
</reference>
<proteinExistence type="predicted"/>
<feature type="region of interest" description="Disordered" evidence="1">
    <location>
        <begin position="53"/>
        <end position="76"/>
    </location>
</feature>